<dbReference type="Proteomes" id="UP000758168">
    <property type="component" value="Unassembled WGS sequence"/>
</dbReference>
<keyword evidence="3" id="KW-0804">Transcription</keyword>
<evidence type="ECO:0000256" key="3">
    <source>
        <dbReference type="ARBA" id="ARBA00023163"/>
    </source>
</evidence>
<accession>A0ABS4ZDG5</accession>
<proteinExistence type="predicted"/>
<organism evidence="5 6">
    <name type="scientific">Microlunatus capsulatus</name>
    <dbReference type="NCBI Taxonomy" id="99117"/>
    <lineage>
        <taxon>Bacteria</taxon>
        <taxon>Bacillati</taxon>
        <taxon>Actinomycetota</taxon>
        <taxon>Actinomycetes</taxon>
        <taxon>Propionibacteriales</taxon>
        <taxon>Propionibacteriaceae</taxon>
        <taxon>Microlunatus</taxon>
    </lineage>
</organism>
<evidence type="ECO:0000256" key="1">
    <source>
        <dbReference type="ARBA" id="ARBA00023015"/>
    </source>
</evidence>
<feature type="domain" description="HTH lacI-type" evidence="4">
    <location>
        <begin position="6"/>
        <end position="60"/>
    </location>
</feature>
<dbReference type="SMART" id="SM00354">
    <property type="entry name" value="HTH_LACI"/>
    <property type="match status" value="1"/>
</dbReference>
<dbReference type="Pfam" id="PF00356">
    <property type="entry name" value="LacI"/>
    <property type="match status" value="1"/>
</dbReference>
<dbReference type="InterPro" id="IPR010982">
    <property type="entry name" value="Lambda_DNA-bd_dom_sf"/>
</dbReference>
<keyword evidence="1" id="KW-0805">Transcription regulation</keyword>
<dbReference type="PROSITE" id="PS50932">
    <property type="entry name" value="HTH_LACI_2"/>
    <property type="match status" value="1"/>
</dbReference>
<protein>
    <submittedName>
        <fullName evidence="5">DNA-binding LacI/PurR family transcriptional regulator</fullName>
    </submittedName>
</protein>
<evidence type="ECO:0000313" key="5">
    <source>
        <dbReference type="EMBL" id="MBP2418830.1"/>
    </source>
</evidence>
<comment type="caution">
    <text evidence="5">The sequence shown here is derived from an EMBL/GenBank/DDBJ whole genome shotgun (WGS) entry which is preliminary data.</text>
</comment>
<dbReference type="Gene3D" id="3.40.50.2300">
    <property type="match status" value="2"/>
</dbReference>
<sequence length="343" mass="35657">MDVRRPTIADVAKRAGVSKGLVSFVFNDKPGVAAPTRERILAAAAELGWQPDQLARSLSTQQAASLGLVVRRDPTVLAADPFFPAFMAGVETALTERGWVLVLSLVPDADAEAATYRSLAAHRRVDGVLLTDLRRDDERLPLLAGLGLPAVCVGRPDAPAGFPVVNLDDAAGLRAVVEHLVGLGHRRIGYVGGDVGMLHGLRRRATFRAALAGHGLEPVGLVDTDFSAAAGAAATTALLDAPERPTALVYASDPMAVAGLAVLQRRGLRVPQDCSVTGFDGMELGAHLHPALTTVGADPLAWGRAAAGVLLRLLDDGRAEDLELPAAALLVRSSTGPPPDPPA</sequence>
<dbReference type="InterPro" id="IPR000843">
    <property type="entry name" value="HTH_LacI"/>
</dbReference>
<evidence type="ECO:0000259" key="4">
    <source>
        <dbReference type="PROSITE" id="PS50932"/>
    </source>
</evidence>
<dbReference type="Pfam" id="PF13377">
    <property type="entry name" value="Peripla_BP_3"/>
    <property type="match status" value="1"/>
</dbReference>
<keyword evidence="6" id="KW-1185">Reference proteome</keyword>
<keyword evidence="2 5" id="KW-0238">DNA-binding</keyword>
<gene>
    <name evidence="5" type="ORF">JOF54_003752</name>
</gene>
<name>A0ABS4ZDG5_9ACTN</name>
<dbReference type="SUPFAM" id="SSF53822">
    <property type="entry name" value="Periplasmic binding protein-like I"/>
    <property type="match status" value="1"/>
</dbReference>
<dbReference type="EMBL" id="JAGIOB010000001">
    <property type="protein sequence ID" value="MBP2418830.1"/>
    <property type="molecule type" value="Genomic_DNA"/>
</dbReference>
<evidence type="ECO:0000256" key="2">
    <source>
        <dbReference type="ARBA" id="ARBA00023125"/>
    </source>
</evidence>
<dbReference type="SUPFAM" id="SSF47413">
    <property type="entry name" value="lambda repressor-like DNA-binding domains"/>
    <property type="match status" value="1"/>
</dbReference>
<dbReference type="CDD" id="cd01392">
    <property type="entry name" value="HTH_LacI"/>
    <property type="match status" value="1"/>
</dbReference>
<evidence type="ECO:0000313" key="6">
    <source>
        <dbReference type="Proteomes" id="UP000758168"/>
    </source>
</evidence>
<dbReference type="GO" id="GO:0003677">
    <property type="term" value="F:DNA binding"/>
    <property type="evidence" value="ECO:0007669"/>
    <property type="project" value="UniProtKB-KW"/>
</dbReference>
<dbReference type="PANTHER" id="PTHR30146:SF155">
    <property type="entry name" value="ALANINE RACEMASE"/>
    <property type="match status" value="1"/>
</dbReference>
<reference evidence="5 6" key="1">
    <citation type="submission" date="2021-03" db="EMBL/GenBank/DDBJ databases">
        <title>Sequencing the genomes of 1000 actinobacteria strains.</title>
        <authorList>
            <person name="Klenk H.-P."/>
        </authorList>
    </citation>
    <scope>NUCLEOTIDE SEQUENCE [LARGE SCALE GENOMIC DNA]</scope>
    <source>
        <strain evidence="5 6">DSM 12936</strain>
    </source>
</reference>
<dbReference type="InterPro" id="IPR028082">
    <property type="entry name" value="Peripla_BP_I"/>
</dbReference>
<dbReference type="PANTHER" id="PTHR30146">
    <property type="entry name" value="LACI-RELATED TRANSCRIPTIONAL REPRESSOR"/>
    <property type="match status" value="1"/>
</dbReference>
<dbReference type="Gene3D" id="1.10.260.40">
    <property type="entry name" value="lambda repressor-like DNA-binding domains"/>
    <property type="match status" value="1"/>
</dbReference>
<dbReference type="InterPro" id="IPR046335">
    <property type="entry name" value="LacI/GalR-like_sensor"/>
</dbReference>
<dbReference type="CDD" id="cd06267">
    <property type="entry name" value="PBP1_LacI_sugar_binding-like"/>
    <property type="match status" value="1"/>
</dbReference>